<dbReference type="InterPro" id="IPR059226">
    <property type="entry name" value="Choice_anch_Q_dom"/>
</dbReference>
<feature type="chain" id="PRO_5047084838" evidence="1">
    <location>
        <begin position="28"/>
        <end position="1626"/>
    </location>
</feature>
<evidence type="ECO:0000313" key="2">
    <source>
        <dbReference type="EMBL" id="GAA5139039.1"/>
    </source>
</evidence>
<dbReference type="InterPro" id="IPR006626">
    <property type="entry name" value="PbH1"/>
</dbReference>
<comment type="caution">
    <text evidence="2">The sequence shown here is derived from an EMBL/GenBank/DDBJ whole genome shotgun (WGS) entry which is preliminary data.</text>
</comment>
<keyword evidence="3" id="KW-1185">Reference proteome</keyword>
<dbReference type="InterPro" id="IPR011050">
    <property type="entry name" value="Pectin_lyase_fold/virulence"/>
</dbReference>
<dbReference type="SMART" id="SM00710">
    <property type="entry name" value="PbH1"/>
    <property type="match status" value="6"/>
</dbReference>
<dbReference type="NCBIfam" id="NF041518">
    <property type="entry name" value="choice_anch_Q"/>
    <property type="match status" value="2"/>
</dbReference>
<evidence type="ECO:0000256" key="1">
    <source>
        <dbReference type="SAM" id="SignalP"/>
    </source>
</evidence>
<dbReference type="InterPro" id="IPR055876">
    <property type="entry name" value="DUF7453"/>
</dbReference>
<gene>
    <name evidence="2" type="ORF">GCM10023213_19040</name>
</gene>
<name>A0ABP9P500_9BACT</name>
<reference evidence="3" key="1">
    <citation type="journal article" date="2019" name="Int. J. Syst. Evol. Microbiol.">
        <title>The Global Catalogue of Microorganisms (GCM) 10K type strain sequencing project: providing services to taxonomists for standard genome sequencing and annotation.</title>
        <authorList>
            <consortium name="The Broad Institute Genomics Platform"/>
            <consortium name="The Broad Institute Genome Sequencing Center for Infectious Disease"/>
            <person name="Wu L."/>
            <person name="Ma J."/>
        </authorList>
    </citation>
    <scope>NUCLEOTIDE SEQUENCE [LARGE SCALE GENOMIC DNA]</scope>
    <source>
        <strain evidence="3">JCM 18053</strain>
    </source>
</reference>
<proteinExistence type="predicted"/>
<accession>A0ABP9P500</accession>
<protein>
    <submittedName>
        <fullName evidence="2">Uncharacterized protein</fullName>
    </submittedName>
</protein>
<keyword evidence="1" id="KW-0732">Signal</keyword>
<dbReference type="SUPFAM" id="SSF51126">
    <property type="entry name" value="Pectin lyase-like"/>
    <property type="match status" value="2"/>
</dbReference>
<dbReference type="InterPro" id="IPR013783">
    <property type="entry name" value="Ig-like_fold"/>
</dbReference>
<feature type="signal peptide" evidence="1">
    <location>
        <begin position="1"/>
        <end position="27"/>
    </location>
</feature>
<sequence length="1626" mass="164143">MFMRKLRLGGVRAWLAAALLSAGMATAADYVVTSASVFESGNLNLVLYQASITPGPHRITFDPAILPATFTINTFGRTVINYDLTMSGPGADQVTIDFGGFSPGFQISAGRTVVFTGLKFANARNTGTDGASGNFTTQPTPGGSAEGGAILNGGNLTVTNCVFEACKTFGGRGGSGAFFTNQQGQPGGAARGGAIFSNGTSLTVTGCLFLDNDATGGNGGSGASDTQGGQFSFGGGGGDGGVGQGAAIYAAAGTCSITRTTFAGQGAFGGVGANGGQFSNTSSSGYNPGGKGANAEGAAIYAASPVTLLHCTVVNGYCRSGTGGFSGFGIPLGATGLARGAGVFGAGVVTVGNSLMALNQVSVGNTPQSPTDVGGSFSSLGYNLIAVLPDGVAGFSGSTELTGTTAAPLDAKVQVLPAPNGYAVGSLRLRPGSPAVDKGKALSGATVDQRGQPRTVNLDDAQFPNAVGGDGTDIGAFESQTLPNTQPIVLPGNSFMGSAGQALSGAFVFGYDDDNDPITYTIVGTALPTGLTLNNDGSITGTTTVVGFGTYRFKVNDGKEDSEVSTFTLVINEIPSLVVTTTQDSLSNIDGVTSLREAISRAQDDGLTTPVTFDSSVFATPLSTSLPITSISITSDVEIIGPVAGVTLPGMTFSISGGTVSLSKLTFRGSMSAPYLDVSGTTNLTVTGCTFGDGQFFGGLPINNNGGTITLRNCTIASNDGSSSGSSASAIYQASGTLLLQNCTIAANIGPNAIFIVDGSFSMGNTLVVSNTLAASGAAANQIQGALTSLGYNLIGAAPNMTVTGTTTGNQLNVANPLLDPAGLQLNGGPNRTIALMTGSPAIDKGKVQAAATADQRGRLRPFENKTVPNATGGDASDIGAFEVSTPESQISIRPVLGPDSFGPELLNGDTFDFSPFFIQEVGTETTVTLEIRNRGSAPLVLNGPSFVTLQGVSASSYYLEQPAVATVAVGASTTFKVTFWPQTPGLKTAGLSISNNDLDEPNFSLQLSGTAEDNTAVQPELIAPKMNSGLYPMANIVFRLPEPPKAGTVKLIFQLQDPPYTNYNFDLPAVVTSGIHTVTVDTVTNDMGEGPYHVNIEYQDVLSWTNGARNSGVRIRPVAASSTLQVASKAAAPGAGVFLPAGATITSFNLPAIDDAGNVTYLAKWSSVSPKLSGTGLFLNNKCSGFTGGPTSLPGGSKYTAFTDPVIDGGQLLSIASIAGGTPKPPAKVVVIASSSESQSRLGILNSLGEAAPDATGALPTGGPVFKDFRAVDVHAGVIGIYAQLSGGTGTLKVTAANDVGLWLKSGNLPMAQALREGQQIGSKTVGTIVSFISGALSGGQGRGWVTKPAGTQGAVLALVTFTDRTQAVVSAERNGAATVFSAAGAIGTAGGPTLAGGSFASYGFPAANDQDTSTFLATLKVGTGGVTKADARGIFLSNQDGTYSPLARVGLPSGVLNSSYSVLGDPVLSTDSSVAFLATLKGGTVKGPNATTLWWKPAQEPLQMLVQGGGEAPDVPASQWKAITNLSIAGGGRGPVFAASLVIGKGGVTASNDTGVWACDFLGRPRLLFREGDLINGKRLTSFLLLKSSVGNLGITRSVNDAAKVAWIATFSDKTTALMTSEVP</sequence>
<dbReference type="Proteomes" id="UP001499852">
    <property type="component" value="Unassembled WGS sequence"/>
</dbReference>
<dbReference type="EMBL" id="BAABIA010000003">
    <property type="protein sequence ID" value="GAA5139039.1"/>
    <property type="molecule type" value="Genomic_DNA"/>
</dbReference>
<organism evidence="2 3">
    <name type="scientific">Prosthecobacter algae</name>
    <dbReference type="NCBI Taxonomy" id="1144682"/>
    <lineage>
        <taxon>Bacteria</taxon>
        <taxon>Pseudomonadati</taxon>
        <taxon>Verrucomicrobiota</taxon>
        <taxon>Verrucomicrobiia</taxon>
        <taxon>Verrucomicrobiales</taxon>
        <taxon>Verrucomicrobiaceae</taxon>
        <taxon>Prosthecobacter</taxon>
    </lineage>
</organism>
<evidence type="ECO:0000313" key="3">
    <source>
        <dbReference type="Proteomes" id="UP001499852"/>
    </source>
</evidence>
<dbReference type="Pfam" id="PF24251">
    <property type="entry name" value="DUF7453"/>
    <property type="match status" value="1"/>
</dbReference>
<dbReference type="Gene3D" id="2.60.40.10">
    <property type="entry name" value="Immunoglobulins"/>
    <property type="match status" value="2"/>
</dbReference>
<dbReference type="NCBIfam" id="NF012200">
    <property type="entry name" value="choice_anch_D"/>
    <property type="match status" value="1"/>
</dbReference>